<proteinExistence type="predicted"/>
<dbReference type="AlphaFoldDB" id="A0A7H8V3N9"/>
<dbReference type="Proteomes" id="UP000509535">
    <property type="component" value="Chromosome"/>
</dbReference>
<dbReference type="EMBL" id="CP040798">
    <property type="protein sequence ID" value="QLB51015.1"/>
    <property type="molecule type" value="Genomic_DNA"/>
</dbReference>
<dbReference type="InterPro" id="IPR036291">
    <property type="entry name" value="NAD(P)-bd_dom_sf"/>
</dbReference>
<dbReference type="PANTHER" id="PTHR47129">
    <property type="entry name" value="QUINONE OXIDOREDUCTASE 2"/>
    <property type="match status" value="1"/>
</dbReference>
<sequence length="284" mass="30037">MTTLITGVTGGLGAAILENLSKSVPASDIAVLVRSAEKGQVFKEAGYDVRIGDYSDQSVLENAFAEIETLMFVSGAPGQATPREVQHQNVIAAAKMAGVKNIVYTSITRADTSAAVLAPDHKATEIALQASGLNVKVLRNNWYVENEIETVRAALAGQPFVHAGGKGKVGWAARRDYAEAAAHALTQDFDGYQVYELAGKAVTYADFAKAAQAATGKDFQVLSVSLEDYQKGLAKAGLPKEAIFVLSAIQADIADGRLDIADSDLENLLGRPQTDLVTAIKELL</sequence>
<organism evidence="2 3">
    <name type="scientific">Streptococcus sanguinis</name>
    <dbReference type="NCBI Taxonomy" id="1305"/>
    <lineage>
        <taxon>Bacteria</taxon>
        <taxon>Bacillati</taxon>
        <taxon>Bacillota</taxon>
        <taxon>Bacilli</taxon>
        <taxon>Lactobacillales</taxon>
        <taxon>Streptococcaceae</taxon>
        <taxon>Streptococcus</taxon>
    </lineage>
</organism>
<accession>A0A7H8V3N9</accession>
<dbReference type="Gene3D" id="3.90.25.10">
    <property type="entry name" value="UDP-galactose 4-epimerase, domain 1"/>
    <property type="match status" value="1"/>
</dbReference>
<gene>
    <name evidence="2" type="ORF">FDP16_11440</name>
</gene>
<protein>
    <submittedName>
        <fullName evidence="2">NAD-dependent epimerase/dehydratase family protein</fullName>
    </submittedName>
</protein>
<evidence type="ECO:0000313" key="2">
    <source>
        <dbReference type="EMBL" id="QLB51015.1"/>
    </source>
</evidence>
<dbReference type="Gene3D" id="3.40.50.720">
    <property type="entry name" value="NAD(P)-binding Rossmann-like Domain"/>
    <property type="match status" value="1"/>
</dbReference>
<evidence type="ECO:0000259" key="1">
    <source>
        <dbReference type="Pfam" id="PF13460"/>
    </source>
</evidence>
<dbReference type="SUPFAM" id="SSF51735">
    <property type="entry name" value="NAD(P)-binding Rossmann-fold domains"/>
    <property type="match status" value="1"/>
</dbReference>
<dbReference type="PANTHER" id="PTHR47129:SF1">
    <property type="entry name" value="NMRA-LIKE DOMAIN-CONTAINING PROTEIN"/>
    <property type="match status" value="1"/>
</dbReference>
<name>A0A7H8V3N9_STRSA</name>
<dbReference type="InterPro" id="IPR052718">
    <property type="entry name" value="NmrA-type_oxidoreductase"/>
</dbReference>
<dbReference type="InterPro" id="IPR016040">
    <property type="entry name" value="NAD(P)-bd_dom"/>
</dbReference>
<evidence type="ECO:0000313" key="3">
    <source>
        <dbReference type="Proteomes" id="UP000509535"/>
    </source>
</evidence>
<dbReference type="Pfam" id="PF13460">
    <property type="entry name" value="NAD_binding_10"/>
    <property type="match status" value="1"/>
</dbReference>
<reference evidence="2 3" key="1">
    <citation type="submission" date="2019-06" db="EMBL/GenBank/DDBJ databases">
        <title>The organization of the Streptococcus sanguinis genomes.</title>
        <authorList>
            <person name="Wang H.Y."/>
            <person name="Chen Y.Y.M."/>
            <person name="Wu C.H."/>
        </authorList>
    </citation>
    <scope>NUCLEOTIDE SEQUENCE [LARGE SCALE GENOMIC DNA]</scope>
    <source>
        <strain evidence="2 3">CGMH058</strain>
    </source>
</reference>
<dbReference type="RefSeq" id="WP_176799654.1">
    <property type="nucleotide sequence ID" value="NZ_CP040798.1"/>
</dbReference>
<feature type="domain" description="NAD(P)-binding" evidence="1">
    <location>
        <begin position="7"/>
        <end position="187"/>
    </location>
</feature>